<dbReference type="STRING" id="637679.GCA_001550055_02007"/>
<dbReference type="InterPro" id="IPR044855">
    <property type="entry name" value="CoA-Trfase_III_dom3_sf"/>
</dbReference>
<dbReference type="Gene3D" id="3.30.1540.10">
    <property type="entry name" value="formyl-coa transferase, domain 3"/>
    <property type="match status" value="1"/>
</dbReference>
<dbReference type="InterPro" id="IPR050509">
    <property type="entry name" value="CoA-transferase_III"/>
</dbReference>
<dbReference type="InterPro" id="IPR003673">
    <property type="entry name" value="CoA-Trfase_fam_III"/>
</dbReference>
<dbReference type="PANTHER" id="PTHR48228">
    <property type="entry name" value="SUCCINYL-COA--D-CITRAMALATE COA-TRANSFERASE"/>
    <property type="match status" value="1"/>
</dbReference>
<dbReference type="AlphaFoldDB" id="A0A1G6ZKF0"/>
<dbReference type="Gene3D" id="3.30.60.110">
    <property type="match status" value="1"/>
</dbReference>
<sequence length="361" mass="38801">MGPLAGVRILELVGIGPGPFAGMMLADMGAEVIAIDRPGTSPLDMKGDINRRGKRSIALDLKSEEDRKIFLALAGTADALFEGFRPGVMEKLGLGPDEVLKANPKIVYGRMTGWGQTGPLAHTAGHDINYIALSGALHAMGPKDGPPTAPLNLVGDYGGGGMMLAFGLVCGILEARTSGKGQAIDVSMVEGSSALMSIFHTLMANYRWAPARGINLLDGGAHFYGTFETKDGKYASLGAIEPQFMQVFIERAGLDESWMQKHLNPGEWPALKEELTALFKTKTLDEWTDLLGGTDACYAPILPFWEAHEHPHNVARESFIEVDGTRQPAPTPKFSRTAPEVRHGPITKDADREALLKELGL</sequence>
<reference evidence="2 3" key="1">
    <citation type="submission" date="2016-10" db="EMBL/GenBank/DDBJ databases">
        <authorList>
            <person name="de Groot N.N."/>
        </authorList>
    </citation>
    <scope>NUCLEOTIDE SEQUENCE [LARGE SCALE GENOMIC DNA]</scope>
    <source>
        <strain evidence="2 3">CGMCC 1.9109</strain>
    </source>
</reference>
<dbReference type="OrthoDB" id="7457784at2"/>
<dbReference type="Pfam" id="PF02515">
    <property type="entry name" value="CoA_transf_3"/>
    <property type="match status" value="1"/>
</dbReference>
<accession>A0A1G6ZKF0</accession>
<dbReference type="PANTHER" id="PTHR48228:SF5">
    <property type="entry name" value="ALPHA-METHYLACYL-COA RACEMASE"/>
    <property type="match status" value="1"/>
</dbReference>
<dbReference type="InterPro" id="IPR023606">
    <property type="entry name" value="CoA-Trfase_III_dom_1_sf"/>
</dbReference>
<organism evidence="2 3">
    <name type="scientific">Kordiimonas lacus</name>
    <dbReference type="NCBI Taxonomy" id="637679"/>
    <lineage>
        <taxon>Bacteria</taxon>
        <taxon>Pseudomonadati</taxon>
        <taxon>Pseudomonadota</taxon>
        <taxon>Alphaproteobacteria</taxon>
        <taxon>Kordiimonadales</taxon>
        <taxon>Kordiimonadaceae</taxon>
        <taxon>Kordiimonas</taxon>
    </lineage>
</organism>
<dbReference type="Proteomes" id="UP000183685">
    <property type="component" value="Unassembled WGS sequence"/>
</dbReference>
<protein>
    <submittedName>
        <fullName evidence="2">Alpha-methylacyl-CoA racemase</fullName>
    </submittedName>
</protein>
<name>A0A1G6ZKF0_9PROT</name>
<dbReference type="SUPFAM" id="SSF89796">
    <property type="entry name" value="CoA-transferase family III (CaiB/BaiF)"/>
    <property type="match status" value="1"/>
</dbReference>
<evidence type="ECO:0000256" key="1">
    <source>
        <dbReference type="SAM" id="MobiDB-lite"/>
    </source>
</evidence>
<dbReference type="EMBL" id="FNAK01000004">
    <property type="protein sequence ID" value="SDE02981.1"/>
    <property type="molecule type" value="Genomic_DNA"/>
</dbReference>
<dbReference type="Gene3D" id="3.40.50.10540">
    <property type="entry name" value="Crotonobetainyl-coa:carnitine coa-transferase, domain 1"/>
    <property type="match status" value="1"/>
</dbReference>
<feature type="region of interest" description="Disordered" evidence="1">
    <location>
        <begin position="323"/>
        <end position="346"/>
    </location>
</feature>
<dbReference type="RefSeq" id="WP_068304486.1">
    <property type="nucleotide sequence ID" value="NZ_FNAK01000004.1"/>
</dbReference>
<proteinExistence type="predicted"/>
<dbReference type="GO" id="GO:0003824">
    <property type="term" value="F:catalytic activity"/>
    <property type="evidence" value="ECO:0007669"/>
    <property type="project" value="InterPro"/>
</dbReference>
<keyword evidence="3" id="KW-1185">Reference proteome</keyword>
<gene>
    <name evidence="2" type="ORF">SAMN04488071_1848</name>
</gene>
<evidence type="ECO:0000313" key="2">
    <source>
        <dbReference type="EMBL" id="SDE02981.1"/>
    </source>
</evidence>
<evidence type="ECO:0000313" key="3">
    <source>
        <dbReference type="Proteomes" id="UP000183685"/>
    </source>
</evidence>